<feature type="transmembrane region" description="Helical" evidence="1">
    <location>
        <begin position="20"/>
        <end position="39"/>
    </location>
</feature>
<name>A0AAX2UMX8_9BACT</name>
<dbReference type="Proteomes" id="UP000306813">
    <property type="component" value="Unassembled WGS sequence"/>
</dbReference>
<sequence length="246" mass="29148">MKKDFFEWMDFAPKYLKITIFSTLGFCILCLFIFVVSYMRVNEIFSFDLLSFDNLWIFLFVFVYFLVFAFLALPFNVVGHYLVYKKDKNDILFKYSLVGLLLIVGVFIFMFDKNEFNPKWLVFCGIIVFVYFVFIGACLHFYENKNPKHFFALTFGAFVILTYCAILFPNNFEIGFERFLKTKGLSADRVEIYLKDKQKFVVGKLIFRDSKFAYVRFTDTIQGLKSERNITKIVPIENISVFKDDE</sequence>
<feature type="transmembrane region" description="Helical" evidence="1">
    <location>
        <begin position="91"/>
        <end position="108"/>
    </location>
</feature>
<organism evidence="2 4">
    <name type="scientific">Campylobacter helveticus</name>
    <dbReference type="NCBI Taxonomy" id="28898"/>
    <lineage>
        <taxon>Bacteria</taxon>
        <taxon>Pseudomonadati</taxon>
        <taxon>Campylobacterota</taxon>
        <taxon>Epsilonproteobacteria</taxon>
        <taxon>Campylobacterales</taxon>
        <taxon>Campylobacteraceae</taxon>
        <taxon>Campylobacter</taxon>
    </lineage>
</organism>
<proteinExistence type="predicted"/>
<accession>A0AAX2UMX8</accession>
<comment type="caution">
    <text evidence="2">The sequence shown here is derived from an EMBL/GenBank/DDBJ whole genome shotgun (WGS) entry which is preliminary data.</text>
</comment>
<keyword evidence="1" id="KW-0472">Membrane</keyword>
<dbReference type="EMBL" id="VRMA01000063">
    <property type="protein sequence ID" value="TXK56268.1"/>
    <property type="molecule type" value="Genomic_DNA"/>
</dbReference>
<dbReference type="GeneID" id="52037304"/>
<dbReference type="RefSeq" id="WP_082200323.1">
    <property type="nucleotide sequence ID" value="NZ_CP020478.1"/>
</dbReference>
<keyword evidence="1" id="KW-0812">Transmembrane</keyword>
<evidence type="ECO:0000313" key="2">
    <source>
        <dbReference type="EMBL" id="TNB58903.1"/>
    </source>
</evidence>
<feature type="transmembrane region" description="Helical" evidence="1">
    <location>
        <begin position="149"/>
        <end position="168"/>
    </location>
</feature>
<feature type="transmembrane region" description="Helical" evidence="1">
    <location>
        <begin position="55"/>
        <end position="79"/>
    </location>
</feature>
<evidence type="ECO:0000313" key="5">
    <source>
        <dbReference type="Proteomes" id="UP000321317"/>
    </source>
</evidence>
<keyword evidence="5" id="KW-1185">Reference proteome</keyword>
<feature type="transmembrane region" description="Helical" evidence="1">
    <location>
        <begin position="120"/>
        <end position="142"/>
    </location>
</feature>
<dbReference type="Proteomes" id="UP000321317">
    <property type="component" value="Unassembled WGS sequence"/>
</dbReference>
<protein>
    <submittedName>
        <fullName evidence="2">Uncharacterized protein</fullName>
    </submittedName>
</protein>
<reference evidence="3 5" key="2">
    <citation type="submission" date="2019-08" db="EMBL/GenBank/DDBJ databases">
        <title>Rapid identification of Enteric Bacteria from Whole Genome Sequences (WGS) using Average Nucleotide Identity (ANI).</title>
        <authorList>
            <person name="Lane C."/>
        </authorList>
    </citation>
    <scope>NUCLEOTIDE SEQUENCE [LARGE SCALE GENOMIC DNA]</scope>
    <source>
        <strain evidence="3 5">D4984</strain>
    </source>
</reference>
<evidence type="ECO:0000313" key="4">
    <source>
        <dbReference type="Proteomes" id="UP000306813"/>
    </source>
</evidence>
<dbReference type="KEGG" id="chv:CHELV3228_1400"/>
<reference evidence="2 4" key="1">
    <citation type="submission" date="2019-05" db="EMBL/GenBank/DDBJ databases">
        <title>Draft genomes of eight strains of Campylobacter helveticus isolated from cats and a dog in New Zealand.</title>
        <authorList>
            <person name="Bojanic K."/>
            <person name="Midwinter A.C."/>
            <person name="Biggs P.J."/>
            <person name="Acke E."/>
            <person name="Cornelius A.J."/>
            <person name="Marshall J.C."/>
        </authorList>
    </citation>
    <scope>NUCLEOTIDE SEQUENCE [LARGE SCALE GENOMIC DNA]</scope>
    <source>
        <strain evidence="2 4">ACP123b</strain>
    </source>
</reference>
<dbReference type="AlphaFoldDB" id="A0AAX2UMX8"/>
<evidence type="ECO:0000256" key="1">
    <source>
        <dbReference type="SAM" id="Phobius"/>
    </source>
</evidence>
<evidence type="ECO:0000313" key="3">
    <source>
        <dbReference type="EMBL" id="TXK56268.1"/>
    </source>
</evidence>
<dbReference type="EMBL" id="VDBS01000011">
    <property type="protein sequence ID" value="TNB58903.1"/>
    <property type="molecule type" value="Genomic_DNA"/>
</dbReference>
<keyword evidence="1" id="KW-1133">Transmembrane helix</keyword>
<gene>
    <name evidence="2" type="ORF">FDW42_00940</name>
    <name evidence="3" type="ORF">FVD16_07645</name>
</gene>